<dbReference type="OrthoDB" id="5429821at2"/>
<protein>
    <submittedName>
        <fullName evidence="1">Uncharacterized protein</fullName>
    </submittedName>
</protein>
<evidence type="ECO:0000313" key="1">
    <source>
        <dbReference type="EMBL" id="SDO79407.1"/>
    </source>
</evidence>
<name>A0A1H0MGA5_9BACT</name>
<sequence>MNGKFISVATVGLVLFALSVANGATTLMEIGRSPFHQPPLTTIESLVDMVRVKETDIRKGFEVAGRPELAEPFISQLPTADIEAGEFAKGTSFEWMFFKKKGKGQVRVARDVTWGNEKPFPGFKLAVDSEGQRYTFVIPLGCGNIALMDVAPVPVPAAAPVAAKNQPPVCTATVSPAAGYCGDKAVIDATGSTDSDGTVVAMSVVVTDAEGKVVSESAGDASTLVSEIAIPCGTNMVTVTVIDDDGEKSTSPECTTEVRGEQRARFLADAGYYHMPDPGHYLFGRVGLEYKLTDNWALLGLVGYAEQFDGIDGDSAFLIDFMGEYSFSRYFVDFGVGGWFSQGDDDLDTEDTQIDFIVGAGARLFGEPDAFNTSIFVEVRAAADEFDDFIDYGRFGAGLRFRF</sequence>
<dbReference type="Proteomes" id="UP000199073">
    <property type="component" value="Unassembled WGS sequence"/>
</dbReference>
<reference evidence="1 2" key="1">
    <citation type="submission" date="2016-10" db="EMBL/GenBank/DDBJ databases">
        <authorList>
            <person name="de Groot N.N."/>
        </authorList>
    </citation>
    <scope>NUCLEOTIDE SEQUENCE [LARGE SCALE GENOMIC DNA]</scope>
    <source>
        <strain evidence="1 2">DSM 12130</strain>
    </source>
</reference>
<organism evidence="1 2">
    <name type="scientific">Desulforhopalus singaporensis</name>
    <dbReference type="NCBI Taxonomy" id="91360"/>
    <lineage>
        <taxon>Bacteria</taxon>
        <taxon>Pseudomonadati</taxon>
        <taxon>Thermodesulfobacteriota</taxon>
        <taxon>Desulfobulbia</taxon>
        <taxon>Desulfobulbales</taxon>
        <taxon>Desulfocapsaceae</taxon>
        <taxon>Desulforhopalus</taxon>
    </lineage>
</organism>
<accession>A0A1H0MGA5</accession>
<gene>
    <name evidence="1" type="ORF">SAMN05660330_01036</name>
</gene>
<proteinExistence type="predicted"/>
<dbReference type="STRING" id="91360.SAMN05660330_01036"/>
<dbReference type="InterPro" id="IPR013783">
    <property type="entry name" value="Ig-like_fold"/>
</dbReference>
<dbReference type="EMBL" id="FNJI01000006">
    <property type="protein sequence ID" value="SDO79407.1"/>
    <property type="molecule type" value="Genomic_DNA"/>
</dbReference>
<dbReference type="RefSeq" id="WP_092220478.1">
    <property type="nucleotide sequence ID" value="NZ_FNJI01000006.1"/>
</dbReference>
<dbReference type="AlphaFoldDB" id="A0A1H0MGA5"/>
<dbReference type="Gene3D" id="2.60.40.10">
    <property type="entry name" value="Immunoglobulins"/>
    <property type="match status" value="1"/>
</dbReference>
<evidence type="ECO:0000313" key="2">
    <source>
        <dbReference type="Proteomes" id="UP000199073"/>
    </source>
</evidence>
<keyword evidence="2" id="KW-1185">Reference proteome</keyword>